<dbReference type="Proteomes" id="UP000887576">
    <property type="component" value="Unplaced"/>
</dbReference>
<organism evidence="1 2">
    <name type="scientific">Panagrolaimus sp. JU765</name>
    <dbReference type="NCBI Taxonomy" id="591449"/>
    <lineage>
        <taxon>Eukaryota</taxon>
        <taxon>Metazoa</taxon>
        <taxon>Ecdysozoa</taxon>
        <taxon>Nematoda</taxon>
        <taxon>Chromadorea</taxon>
        <taxon>Rhabditida</taxon>
        <taxon>Tylenchina</taxon>
        <taxon>Panagrolaimomorpha</taxon>
        <taxon>Panagrolaimoidea</taxon>
        <taxon>Panagrolaimidae</taxon>
        <taxon>Panagrolaimus</taxon>
    </lineage>
</organism>
<sequence>MMALWLIGLVLPVILAVPVPEQIHIAIGKDANSMVVNWVTMEPAGTPHVRYGTNAASLDQIQDGVTDDFEYEGIHRYMHAVTLKNLQPGKIYYYKVGTSASWSRQLQFKSFPAGEFELRVCVFGDLGYYNGTSLPYLIAAAENDKFDMVIHVGDIGYDLHSEKGVRGDKYMREMEPLVSRVPYMVIAGNHEDDQKNFSHYHYRFTMPNYDNQFYSFDLSTVHFVGVSTEYYGSFYLYGHQPVMNQYAWLQDDLKKADANRANIPWIISFQHRPFYCSNDNSFECRAFENTLVRVGYEEMPGLESIFDEYGMDFGFWGHEHSYERLLPVFNRTVYNNSGNPYHNARAPSYIVSGSAGCHTPKASFGPPSPASAFSYERLLPVFNRTVYNSSGNPYHNARAPSYIVSGSAGCHTPKASFGPPSPASAFRSDDFGYTLMTVYNKTHIHIQQISVEKNETPIDDIWLVKDFNYRMTKENATGVPFPPAIYNKKCSFRDATCRRNAETYARVARSYRSYGFVE</sequence>
<reference evidence="2" key="1">
    <citation type="submission" date="2022-11" db="UniProtKB">
        <authorList>
            <consortium name="WormBaseParasite"/>
        </authorList>
    </citation>
    <scope>IDENTIFICATION</scope>
</reference>
<name>A0AC34QEB1_9BILA</name>
<proteinExistence type="predicted"/>
<protein>
    <submittedName>
        <fullName evidence="2">Purple acid phosphatase</fullName>
    </submittedName>
</protein>
<dbReference type="WBParaSite" id="JU765_v2.g15590.t1">
    <property type="protein sequence ID" value="JU765_v2.g15590.t1"/>
    <property type="gene ID" value="JU765_v2.g15590"/>
</dbReference>
<evidence type="ECO:0000313" key="2">
    <source>
        <dbReference type="WBParaSite" id="JU765_v2.g15590.t1"/>
    </source>
</evidence>
<evidence type="ECO:0000313" key="1">
    <source>
        <dbReference type="Proteomes" id="UP000887576"/>
    </source>
</evidence>
<accession>A0AC34QEB1</accession>